<accession>A0A401H790</accession>
<dbReference type="RefSeq" id="XP_027621162.1">
    <property type="nucleotide sequence ID" value="XM_027765361.1"/>
</dbReference>
<dbReference type="GO" id="GO:0016491">
    <property type="term" value="F:oxidoreductase activity"/>
    <property type="evidence" value="ECO:0007669"/>
    <property type="project" value="InterPro"/>
</dbReference>
<dbReference type="AlphaFoldDB" id="A0A401H790"/>
<dbReference type="Proteomes" id="UP000287166">
    <property type="component" value="Unassembled WGS sequence"/>
</dbReference>
<dbReference type="GO" id="GO:0050660">
    <property type="term" value="F:flavin adenine dinucleotide binding"/>
    <property type="evidence" value="ECO:0007669"/>
    <property type="project" value="InterPro"/>
</dbReference>
<organism evidence="2 3">
    <name type="scientific">Sparassis crispa</name>
    <dbReference type="NCBI Taxonomy" id="139825"/>
    <lineage>
        <taxon>Eukaryota</taxon>
        <taxon>Fungi</taxon>
        <taxon>Dikarya</taxon>
        <taxon>Basidiomycota</taxon>
        <taxon>Agaricomycotina</taxon>
        <taxon>Agaricomycetes</taxon>
        <taxon>Polyporales</taxon>
        <taxon>Sparassidaceae</taxon>
        <taxon>Sparassis</taxon>
    </lineage>
</organism>
<gene>
    <name evidence="2" type="ORF">SCP_1900980</name>
</gene>
<comment type="caution">
    <text evidence="2">The sequence shown here is derived from an EMBL/GenBank/DDBJ whole genome shotgun (WGS) entry which is preliminary data.</text>
</comment>
<name>A0A401H790_9APHY</name>
<evidence type="ECO:0000313" key="3">
    <source>
        <dbReference type="Proteomes" id="UP000287166"/>
    </source>
</evidence>
<dbReference type="EMBL" id="BFAD01000019">
    <property type="protein sequence ID" value="GBE90249.1"/>
    <property type="molecule type" value="Genomic_DNA"/>
</dbReference>
<dbReference type="InParanoid" id="A0A401H790"/>
<dbReference type="Pfam" id="PF08031">
    <property type="entry name" value="BBE"/>
    <property type="match status" value="1"/>
</dbReference>
<dbReference type="STRING" id="139825.A0A401H790"/>
<reference evidence="2 3" key="1">
    <citation type="journal article" date="2018" name="Sci. Rep.">
        <title>Genome sequence of the cauliflower mushroom Sparassis crispa (Hanabiratake) and its association with beneficial usage.</title>
        <authorList>
            <person name="Kiyama R."/>
            <person name="Furutani Y."/>
            <person name="Kawaguchi K."/>
            <person name="Nakanishi T."/>
        </authorList>
    </citation>
    <scope>NUCLEOTIDE SEQUENCE [LARGE SCALE GENOMIC DNA]</scope>
</reference>
<evidence type="ECO:0000259" key="1">
    <source>
        <dbReference type="Pfam" id="PF08031"/>
    </source>
</evidence>
<protein>
    <recommendedName>
        <fullName evidence="1">Berberine/berberine-like domain-containing protein</fullName>
    </recommendedName>
</protein>
<evidence type="ECO:0000313" key="2">
    <source>
        <dbReference type="EMBL" id="GBE90249.1"/>
    </source>
</evidence>
<keyword evidence="3" id="KW-1185">Reference proteome</keyword>
<dbReference type="InterPro" id="IPR012951">
    <property type="entry name" value="BBE"/>
</dbReference>
<sequence>MNEEIDKSAAGFRHCDGFRHLASDQFLQLELAPLLNRIISPPLRPVNGQVIRPHEWAILSRLIDIMVALELRFMQENAEDRQLVYRLDPPIDVFVFVTYDGERATDISVLHYAFRHLVVAEAVGPELSLGTRLLTTDVFNMAEGCANLSSVVNDVLSFASPYVMAEGCANLSSVVNDVLSFASPYVVVHTECTTSVTPGWRNSLWHLLIKALFGFNSTLSGAYFNEGGVYEPNHTYSYWGDSYLRLLSITQQYDPQGLLYCWQ</sequence>
<proteinExistence type="predicted"/>
<feature type="domain" description="Berberine/berberine-like" evidence="1">
    <location>
        <begin position="222"/>
        <end position="258"/>
    </location>
</feature>
<dbReference type="GeneID" id="38787166"/>
<dbReference type="OrthoDB" id="2195431at2759"/>